<dbReference type="RefSeq" id="WP_125714066.1">
    <property type="nucleotide sequence ID" value="NZ_JBHTOP010000003.1"/>
</dbReference>
<evidence type="ECO:0000256" key="4">
    <source>
        <dbReference type="ARBA" id="ARBA00023163"/>
    </source>
</evidence>
<comment type="similarity">
    <text evidence="1">Belongs to the LysR transcriptional regulatory family.</text>
</comment>
<dbReference type="InterPro" id="IPR050950">
    <property type="entry name" value="HTH-type_LysR_regulators"/>
</dbReference>
<dbReference type="EMBL" id="JBHTOP010000003">
    <property type="protein sequence ID" value="MFD1670949.1"/>
    <property type="molecule type" value="Genomic_DNA"/>
</dbReference>
<evidence type="ECO:0000313" key="6">
    <source>
        <dbReference type="EMBL" id="MFD1670949.1"/>
    </source>
</evidence>
<keyword evidence="3" id="KW-0238">DNA-binding</keyword>
<dbReference type="InterPro" id="IPR005119">
    <property type="entry name" value="LysR_subst-bd"/>
</dbReference>
<organism evidence="6 7">
    <name type="scientific">Agrilactobacillus yilanensis</name>
    <dbReference type="NCBI Taxonomy" id="2485997"/>
    <lineage>
        <taxon>Bacteria</taxon>
        <taxon>Bacillati</taxon>
        <taxon>Bacillota</taxon>
        <taxon>Bacilli</taxon>
        <taxon>Lactobacillales</taxon>
        <taxon>Lactobacillaceae</taxon>
        <taxon>Agrilactobacillus</taxon>
    </lineage>
</organism>
<dbReference type="PRINTS" id="PR00039">
    <property type="entry name" value="HTHLYSR"/>
</dbReference>
<dbReference type="Pfam" id="PF03466">
    <property type="entry name" value="LysR_substrate"/>
    <property type="match status" value="1"/>
</dbReference>
<keyword evidence="2" id="KW-0805">Transcription regulation</keyword>
<dbReference type="Gene3D" id="3.40.190.290">
    <property type="match status" value="1"/>
</dbReference>
<accession>A0ABW4J3L3</accession>
<protein>
    <submittedName>
        <fullName evidence="6">LysR family transcriptional regulator</fullName>
    </submittedName>
</protein>
<keyword evidence="7" id="KW-1185">Reference proteome</keyword>
<gene>
    <name evidence="6" type="ORF">ACFQ5M_02425</name>
</gene>
<sequence>MDTRVLNYFLLTASEANITKTAGLLHITQPTLSRQLKALEDELGVQLFRREHHRLELTDAGILFRQRARDLVSIEKRAKEELAQTGILAGEIAIGVSELQSLSELSQLIAKFHLSHPLVHIALHSGNNMELQYWLERGSIDMALMLEPVDVKNYEFVRMHQAEEWGVLVPETSSFFAYSEIVPGDLVGTPVITILDEVVQRELASWSGQYASQMSNWARYNLLSSAVMLAQQTQGVIVCLKLPQEFPNMRFIPLNPVLSLKSIVAWRAKRPHTKATAAFIEQLLAHDSEN</sequence>
<proteinExistence type="inferred from homology"/>
<dbReference type="PANTHER" id="PTHR30419:SF8">
    <property type="entry name" value="NITROGEN ASSIMILATION TRANSCRIPTIONAL ACTIVATOR-RELATED"/>
    <property type="match status" value="1"/>
</dbReference>
<keyword evidence="4" id="KW-0804">Transcription</keyword>
<name>A0ABW4J3L3_9LACO</name>
<reference evidence="7" key="1">
    <citation type="journal article" date="2019" name="Int. J. Syst. Evol. Microbiol.">
        <title>The Global Catalogue of Microorganisms (GCM) 10K type strain sequencing project: providing services to taxonomists for standard genome sequencing and annotation.</title>
        <authorList>
            <consortium name="The Broad Institute Genomics Platform"/>
            <consortium name="The Broad Institute Genome Sequencing Center for Infectious Disease"/>
            <person name="Wu L."/>
            <person name="Ma J."/>
        </authorList>
    </citation>
    <scope>NUCLEOTIDE SEQUENCE [LARGE SCALE GENOMIC DNA]</scope>
    <source>
        <strain evidence="7">CCM 8896</strain>
    </source>
</reference>
<evidence type="ECO:0000256" key="2">
    <source>
        <dbReference type="ARBA" id="ARBA00023015"/>
    </source>
</evidence>
<dbReference type="InterPro" id="IPR036390">
    <property type="entry name" value="WH_DNA-bd_sf"/>
</dbReference>
<dbReference type="CDD" id="cd05466">
    <property type="entry name" value="PBP2_LTTR_substrate"/>
    <property type="match status" value="1"/>
</dbReference>
<dbReference type="SUPFAM" id="SSF53850">
    <property type="entry name" value="Periplasmic binding protein-like II"/>
    <property type="match status" value="1"/>
</dbReference>
<evidence type="ECO:0000313" key="7">
    <source>
        <dbReference type="Proteomes" id="UP001597267"/>
    </source>
</evidence>
<dbReference type="InterPro" id="IPR036388">
    <property type="entry name" value="WH-like_DNA-bd_sf"/>
</dbReference>
<evidence type="ECO:0000256" key="3">
    <source>
        <dbReference type="ARBA" id="ARBA00023125"/>
    </source>
</evidence>
<evidence type="ECO:0000256" key="1">
    <source>
        <dbReference type="ARBA" id="ARBA00009437"/>
    </source>
</evidence>
<comment type="caution">
    <text evidence="6">The sequence shown here is derived from an EMBL/GenBank/DDBJ whole genome shotgun (WGS) entry which is preliminary data.</text>
</comment>
<dbReference type="InterPro" id="IPR000847">
    <property type="entry name" value="LysR_HTH_N"/>
</dbReference>
<dbReference type="PANTHER" id="PTHR30419">
    <property type="entry name" value="HTH-TYPE TRANSCRIPTIONAL REGULATOR YBHD"/>
    <property type="match status" value="1"/>
</dbReference>
<dbReference type="SUPFAM" id="SSF46785">
    <property type="entry name" value="Winged helix' DNA-binding domain"/>
    <property type="match status" value="1"/>
</dbReference>
<dbReference type="PROSITE" id="PS50931">
    <property type="entry name" value="HTH_LYSR"/>
    <property type="match status" value="1"/>
</dbReference>
<dbReference type="Proteomes" id="UP001597267">
    <property type="component" value="Unassembled WGS sequence"/>
</dbReference>
<dbReference type="Gene3D" id="1.10.10.10">
    <property type="entry name" value="Winged helix-like DNA-binding domain superfamily/Winged helix DNA-binding domain"/>
    <property type="match status" value="1"/>
</dbReference>
<dbReference type="Pfam" id="PF00126">
    <property type="entry name" value="HTH_1"/>
    <property type="match status" value="1"/>
</dbReference>
<evidence type="ECO:0000259" key="5">
    <source>
        <dbReference type="PROSITE" id="PS50931"/>
    </source>
</evidence>
<feature type="domain" description="HTH lysR-type" evidence="5">
    <location>
        <begin position="1"/>
        <end position="58"/>
    </location>
</feature>